<accession>A0ABP8EMA9</accession>
<dbReference type="EMBL" id="BAABAZ010000007">
    <property type="protein sequence ID" value="GAA4285070.1"/>
    <property type="molecule type" value="Genomic_DNA"/>
</dbReference>
<feature type="region of interest" description="Disordered" evidence="1">
    <location>
        <begin position="1"/>
        <end position="116"/>
    </location>
</feature>
<keyword evidence="2" id="KW-1133">Transmembrane helix</keyword>
<sequence length="455" mass="47722">MSSGNNFPPPPQGEPYGGGSGGPHGASGWQQSDQQPGGQGDVPPQPGYDPGHGGQAPFPQQGYPQPDQQQYGYQQGQPQYGSGPAPAYSTSGPSMNYAGSTPQPAPAPGYVAQQQQPKKKSKMPLILSLVAVGVVILLVVIGAVVISSVNRSQYGPDKVAEKYLEALQSGDIAAVNEIAAPTVPNGANETLLEPAYVQNSEEKITEAAVEETTVEGDTATMAASYSLGGQPYEMTLTATKDGKQGLFFDNWVLAPPTLQTIAIELPKLDGVTVNGQEFTPQEGRTEYAVLPGSYHVSTPEGKYFQAAEDQVTVGFSESEQPQPATMNVDVQPTEGFHDEVQKLVDEKLDECAKNTSIMNDGCPFNADATDPRSGMKVSEDGVEDSVSYTIDSKPKVEASMSADLAAGSFYTTEPGRYSFKADSKTAGSGAWTGSGALSPGGTVIIDGDSLSIEFF</sequence>
<feature type="compositionally biased region" description="Gly residues" evidence="1">
    <location>
        <begin position="15"/>
        <end position="25"/>
    </location>
</feature>
<dbReference type="Proteomes" id="UP001501586">
    <property type="component" value="Unassembled WGS sequence"/>
</dbReference>
<reference evidence="4" key="1">
    <citation type="journal article" date="2019" name="Int. J. Syst. Evol. Microbiol.">
        <title>The Global Catalogue of Microorganisms (GCM) 10K type strain sequencing project: providing services to taxonomists for standard genome sequencing and annotation.</title>
        <authorList>
            <consortium name="The Broad Institute Genomics Platform"/>
            <consortium name="The Broad Institute Genome Sequencing Center for Infectious Disease"/>
            <person name="Wu L."/>
            <person name="Ma J."/>
        </authorList>
    </citation>
    <scope>NUCLEOTIDE SEQUENCE [LARGE SCALE GENOMIC DNA]</scope>
    <source>
        <strain evidence="4">JCM 17458</strain>
    </source>
</reference>
<proteinExistence type="predicted"/>
<keyword evidence="4" id="KW-1185">Reference proteome</keyword>
<keyword evidence="2" id="KW-0472">Membrane</keyword>
<name>A0ABP8EMA9_9MICO</name>
<dbReference type="RefSeq" id="WP_236866654.1">
    <property type="nucleotide sequence ID" value="NZ_BAABAZ010000007.1"/>
</dbReference>
<comment type="caution">
    <text evidence="3">The sequence shown here is derived from an EMBL/GenBank/DDBJ whole genome shotgun (WGS) entry which is preliminary data.</text>
</comment>
<evidence type="ECO:0000313" key="4">
    <source>
        <dbReference type="Proteomes" id="UP001501586"/>
    </source>
</evidence>
<evidence type="ECO:0000313" key="3">
    <source>
        <dbReference type="EMBL" id="GAA4285070.1"/>
    </source>
</evidence>
<feature type="transmembrane region" description="Helical" evidence="2">
    <location>
        <begin position="125"/>
        <end position="146"/>
    </location>
</feature>
<evidence type="ECO:0000256" key="1">
    <source>
        <dbReference type="SAM" id="MobiDB-lite"/>
    </source>
</evidence>
<gene>
    <name evidence="3" type="ORF">GCM10022261_26010</name>
</gene>
<evidence type="ECO:0000256" key="2">
    <source>
        <dbReference type="SAM" id="Phobius"/>
    </source>
</evidence>
<evidence type="ECO:0008006" key="5">
    <source>
        <dbReference type="Google" id="ProtNLM"/>
    </source>
</evidence>
<protein>
    <recommendedName>
        <fullName evidence="5">DUF4352 domain-containing protein</fullName>
    </recommendedName>
</protein>
<feature type="compositionally biased region" description="Polar residues" evidence="1">
    <location>
        <begin position="88"/>
        <end position="102"/>
    </location>
</feature>
<keyword evidence="2" id="KW-0812">Transmembrane</keyword>
<feature type="compositionally biased region" description="Low complexity" evidence="1">
    <location>
        <begin position="59"/>
        <end position="81"/>
    </location>
</feature>
<feature type="compositionally biased region" description="Low complexity" evidence="1">
    <location>
        <begin position="26"/>
        <end position="36"/>
    </location>
</feature>
<organism evidence="3 4">
    <name type="scientific">Brevibacterium daeguense</name>
    <dbReference type="NCBI Taxonomy" id="909936"/>
    <lineage>
        <taxon>Bacteria</taxon>
        <taxon>Bacillati</taxon>
        <taxon>Actinomycetota</taxon>
        <taxon>Actinomycetes</taxon>
        <taxon>Micrococcales</taxon>
        <taxon>Brevibacteriaceae</taxon>
        <taxon>Brevibacterium</taxon>
    </lineage>
</organism>